<dbReference type="OrthoDB" id="6683219at2"/>
<dbReference type="InterPro" id="IPR036393">
    <property type="entry name" value="AceGlu_kinase-like_sf"/>
</dbReference>
<dbReference type="Pfam" id="PF00696">
    <property type="entry name" value="AA_kinase"/>
    <property type="match status" value="1"/>
</dbReference>
<protein>
    <submittedName>
        <fullName evidence="2">Aspartate kinase</fullName>
    </submittedName>
</protein>
<dbReference type="GO" id="GO:0016301">
    <property type="term" value="F:kinase activity"/>
    <property type="evidence" value="ECO:0007669"/>
    <property type="project" value="UniProtKB-KW"/>
</dbReference>
<accession>A0A4Q0MNF4</accession>
<keyword evidence="3" id="KW-1185">Reference proteome</keyword>
<dbReference type="InterPro" id="IPR001048">
    <property type="entry name" value="Asp/Glu/Uridylate_kinase"/>
</dbReference>
<gene>
    <name evidence="2" type="ORF">EK403_04220</name>
</gene>
<feature type="domain" description="Aspartate/glutamate/uridylate kinase" evidence="1">
    <location>
        <begin position="5"/>
        <end position="142"/>
    </location>
</feature>
<evidence type="ECO:0000259" key="1">
    <source>
        <dbReference type="Pfam" id="PF00696"/>
    </source>
</evidence>
<dbReference type="RefSeq" id="WP_128776259.1">
    <property type="nucleotide sequence ID" value="NZ_RYFI01000003.1"/>
</dbReference>
<evidence type="ECO:0000313" key="3">
    <source>
        <dbReference type="Proteomes" id="UP000289708"/>
    </source>
</evidence>
<dbReference type="AlphaFoldDB" id="A0A4Q0MNF4"/>
<name>A0A4Q0MNF4_9HYPH</name>
<organism evidence="2 3">
    <name type="scientific">Hansschlegelia zhihuaiae</name>
    <dbReference type="NCBI Taxonomy" id="405005"/>
    <lineage>
        <taxon>Bacteria</taxon>
        <taxon>Pseudomonadati</taxon>
        <taxon>Pseudomonadota</taxon>
        <taxon>Alphaproteobacteria</taxon>
        <taxon>Hyphomicrobiales</taxon>
        <taxon>Methylopilaceae</taxon>
        <taxon>Hansschlegelia</taxon>
    </lineage>
</organism>
<evidence type="ECO:0000313" key="2">
    <source>
        <dbReference type="EMBL" id="RXF74609.1"/>
    </source>
</evidence>
<proteinExistence type="predicted"/>
<reference evidence="2 3" key="1">
    <citation type="submission" date="2018-12" db="EMBL/GenBank/DDBJ databases">
        <title>bacterium Hansschlegelia zhihuaiae S113.</title>
        <authorList>
            <person name="He J."/>
        </authorList>
    </citation>
    <scope>NUCLEOTIDE SEQUENCE [LARGE SCALE GENOMIC DNA]</scope>
    <source>
        <strain evidence="2 3">S 113</strain>
    </source>
</reference>
<dbReference type="EMBL" id="RYFI01000003">
    <property type="protein sequence ID" value="RXF74609.1"/>
    <property type="molecule type" value="Genomic_DNA"/>
</dbReference>
<comment type="caution">
    <text evidence="2">The sequence shown here is derived from an EMBL/GenBank/DDBJ whole genome shotgun (WGS) entry which is preliminary data.</text>
</comment>
<dbReference type="Proteomes" id="UP000289708">
    <property type="component" value="Unassembled WGS sequence"/>
</dbReference>
<sequence>MTRPVVVKFGGSLLGSPERNGLLAVAARRGAVVAPGGGPVAGAVRDAQARHGASDRAAHAMAILAMDQVAMMLADIAPGLALCATPADFSVAAAARRGALWRPSPMALGTDDLPASWDVTSDSLALWLAVALGAGRLILLKSAAAPEAGGPDAWAASGLVDAHLPRLAKRFDGEIALLGPASAAALHRALETPLRRAA</sequence>
<keyword evidence="2" id="KW-0808">Transferase</keyword>
<dbReference type="Gene3D" id="3.40.1160.10">
    <property type="entry name" value="Acetylglutamate kinase-like"/>
    <property type="match status" value="1"/>
</dbReference>
<keyword evidence="2" id="KW-0418">Kinase</keyword>
<dbReference type="SUPFAM" id="SSF53633">
    <property type="entry name" value="Carbamate kinase-like"/>
    <property type="match status" value="1"/>
</dbReference>